<gene>
    <name evidence="1" type="ORF">EXM22_04930</name>
</gene>
<organism evidence="1 2">
    <name type="scientific">Oceanispirochaeta crateris</name>
    <dbReference type="NCBI Taxonomy" id="2518645"/>
    <lineage>
        <taxon>Bacteria</taxon>
        <taxon>Pseudomonadati</taxon>
        <taxon>Spirochaetota</taxon>
        <taxon>Spirochaetia</taxon>
        <taxon>Spirochaetales</taxon>
        <taxon>Spirochaetaceae</taxon>
        <taxon>Oceanispirochaeta</taxon>
    </lineage>
</organism>
<proteinExistence type="predicted"/>
<dbReference type="AlphaFoldDB" id="A0A5C1QL78"/>
<dbReference type="PANTHER" id="PTHR36454:SF1">
    <property type="entry name" value="DUF1015 DOMAIN-CONTAINING PROTEIN"/>
    <property type="match status" value="1"/>
</dbReference>
<protein>
    <submittedName>
        <fullName evidence="1">DUF1015 domain-containing protein</fullName>
    </submittedName>
</protein>
<name>A0A5C1QL78_9SPIO</name>
<dbReference type="PANTHER" id="PTHR36454">
    <property type="entry name" value="LMO2823 PROTEIN"/>
    <property type="match status" value="1"/>
</dbReference>
<evidence type="ECO:0000313" key="1">
    <source>
        <dbReference type="EMBL" id="QEN07364.1"/>
    </source>
</evidence>
<reference evidence="1 2" key="1">
    <citation type="submission" date="2019-02" db="EMBL/GenBank/DDBJ databases">
        <title>Complete Genome Sequence and Methylome Analysis of free living Spirochaetas.</title>
        <authorList>
            <person name="Fomenkov A."/>
            <person name="Dubinina G."/>
            <person name="Leshcheva N."/>
            <person name="Mikheeva N."/>
            <person name="Grabovich M."/>
            <person name="Vincze T."/>
            <person name="Roberts R.J."/>
        </authorList>
    </citation>
    <scope>NUCLEOTIDE SEQUENCE [LARGE SCALE GENOMIC DNA]</scope>
    <source>
        <strain evidence="1 2">K2</strain>
    </source>
</reference>
<dbReference type="InterPro" id="IPR008323">
    <property type="entry name" value="UCP033563"/>
</dbReference>
<dbReference type="OrthoDB" id="6396832at2"/>
<dbReference type="RefSeq" id="WP_149485445.1">
    <property type="nucleotide sequence ID" value="NZ_CP036150.1"/>
</dbReference>
<dbReference type="Pfam" id="PF06245">
    <property type="entry name" value="DUF1015"/>
    <property type="match status" value="1"/>
</dbReference>
<keyword evidence="2" id="KW-1185">Reference proteome</keyword>
<dbReference type="Proteomes" id="UP000324209">
    <property type="component" value="Chromosome"/>
</dbReference>
<dbReference type="EMBL" id="CP036150">
    <property type="protein sequence ID" value="QEN07364.1"/>
    <property type="molecule type" value="Genomic_DNA"/>
</dbReference>
<evidence type="ECO:0000313" key="2">
    <source>
        <dbReference type="Proteomes" id="UP000324209"/>
    </source>
</evidence>
<dbReference type="KEGG" id="ock:EXM22_04930"/>
<accession>A0A5C1QL78</accession>
<sequence length="430" mass="48336">MNYKETLEKCGIAIPEVLLPNKSVSLEDWSVVACDQFSSDISYWDKITSQTAGKASTFNLILPECYLNESETRVPQINQKMLDYLSDGTLESAGYGFIYLERSTPCASSRKGLVVALDLEAYSYEEGANAQIRPTEGTVLERLPVRAEIRKNAALDIPHILVLMDDSEFKLFNYLEQKRDSFQTVYDFDLADNAGHLKGSMVSNPDDLESLSQIFNDLNSQSEFLFAVGDGNHSLAAAKQLWNKIKSEGGDLHHPARYALVELENIHDPGVRFEPIHRVLFDCSTTDFKADFLAYPGTKIQKIDTFDKLVTKVNQFDISGKFALGMISAEGYAILEIEDQKAALASEAFHSFLDPWLKLEKCSEIDYIHGDSVLQNLGEQQGNIGFYLAGVNKKTFFQFINTIGPMPRKTFSIGDAEEKRYYLECRKLIP</sequence>